<feature type="region of interest" description="Disordered" evidence="1">
    <location>
        <begin position="42"/>
        <end position="61"/>
    </location>
</feature>
<dbReference type="AlphaFoldDB" id="A0A397A5W5"/>
<evidence type="ECO:0008006" key="4">
    <source>
        <dbReference type="Google" id="ProtNLM"/>
    </source>
</evidence>
<proteinExistence type="predicted"/>
<accession>A0A397A5W5</accession>
<gene>
    <name evidence="2" type="ORF">DYB25_005293</name>
</gene>
<dbReference type="VEuPathDB" id="FungiDB:H257_07049"/>
<organism evidence="2 3">
    <name type="scientific">Aphanomyces astaci</name>
    <name type="common">Crayfish plague agent</name>
    <dbReference type="NCBI Taxonomy" id="112090"/>
    <lineage>
        <taxon>Eukaryota</taxon>
        <taxon>Sar</taxon>
        <taxon>Stramenopiles</taxon>
        <taxon>Oomycota</taxon>
        <taxon>Saprolegniomycetes</taxon>
        <taxon>Saprolegniales</taxon>
        <taxon>Verrucalvaceae</taxon>
        <taxon>Aphanomyces</taxon>
    </lineage>
</organism>
<dbReference type="EMBL" id="QUTA01009301">
    <property type="protein sequence ID" value="RHY01258.1"/>
    <property type="molecule type" value="Genomic_DNA"/>
</dbReference>
<name>A0A397A5W5_APHAT</name>
<evidence type="ECO:0000256" key="1">
    <source>
        <dbReference type="SAM" id="MobiDB-lite"/>
    </source>
</evidence>
<sequence length="491" mass="54715">MIGKAVSVGQRFQPDGYVNTPFTVPAPTPVAAPFGFSAPAATPTGATNLPPVPDDDDMGQGDECGFVYNPPVLPDPPSFNGSTKSERTFIHQYNKYQDQVNALQLNGSRPFVMAVSACMDIFTKNRVAMWDMANRDYCGDTEAAWAAWFGKVFEQEPQDLEVLKKRLTTAIRFDTPILDADSRIGTMLDNLMRALECDEQAWVLDQESKTVVDIMVKGIKPLGLQMTVQHQLALQHKKPLKTNVCRFVDWLRVHTAGYHLYAPVDDEKTSAKYERKKATSLKCARENHKVVNCPKCAPGQCERLLKEQINKWESARNKKVTKLQGSANKSLGREAKIEGIVFLTTTLLDTGSDEPSVIQPYGQAPTPSQEVVPALAWPKQDPPGRYRLCETQHLKQPYNLSHHHACRLKMYCEGGRDMIEDLVDHIAIGNEGFHVAKLGDVHEKNGEYQALVYWLGFDEEKKPHGSPCASSITIFPSFSAAGFTDMKTKNK</sequence>
<dbReference type="Proteomes" id="UP000266239">
    <property type="component" value="Unassembled WGS sequence"/>
</dbReference>
<reference evidence="2 3" key="1">
    <citation type="submission" date="2018-08" db="EMBL/GenBank/DDBJ databases">
        <title>Aphanomyces genome sequencing and annotation.</title>
        <authorList>
            <person name="Minardi D."/>
            <person name="Oidtmann B."/>
            <person name="Van Der Giezen M."/>
            <person name="Studholme D.J."/>
        </authorList>
    </citation>
    <scope>NUCLEOTIDE SEQUENCE [LARGE SCALE GENOMIC DNA]</scope>
    <source>
        <strain evidence="2 3">Yx</strain>
    </source>
</reference>
<comment type="caution">
    <text evidence="2">The sequence shown here is derived from an EMBL/GenBank/DDBJ whole genome shotgun (WGS) entry which is preliminary data.</text>
</comment>
<evidence type="ECO:0000313" key="3">
    <source>
        <dbReference type="Proteomes" id="UP000266239"/>
    </source>
</evidence>
<evidence type="ECO:0000313" key="2">
    <source>
        <dbReference type="EMBL" id="RHY01258.1"/>
    </source>
</evidence>
<dbReference type="VEuPathDB" id="FungiDB:H257_16955"/>
<protein>
    <recommendedName>
        <fullName evidence="4">Chromo domain-containing protein</fullName>
    </recommendedName>
</protein>